<proteinExistence type="inferred from homology"/>
<keyword evidence="6" id="KW-1185">Reference proteome</keyword>
<name>A0A0D2WK21_CAPO3</name>
<dbReference type="CDD" id="cd01803">
    <property type="entry name" value="Ubl_ubiquitin"/>
    <property type="match status" value="1"/>
</dbReference>
<evidence type="ECO:0000256" key="2">
    <source>
        <dbReference type="ARBA" id="ARBA00022499"/>
    </source>
</evidence>
<evidence type="ECO:0000313" key="5">
    <source>
        <dbReference type="EMBL" id="KJE89883.1"/>
    </source>
</evidence>
<dbReference type="SUPFAM" id="SSF54236">
    <property type="entry name" value="Ubiquitin-like"/>
    <property type="match status" value="1"/>
</dbReference>
<dbReference type="FunFam" id="3.10.20.90:FF:000009">
    <property type="entry name" value="Ubiquitin-60S ribosomal protein"/>
    <property type="match status" value="1"/>
</dbReference>
<dbReference type="InterPro" id="IPR019956">
    <property type="entry name" value="Ubiquitin_dom"/>
</dbReference>
<dbReference type="Proteomes" id="UP000008743">
    <property type="component" value="Unassembled WGS sequence"/>
</dbReference>
<keyword evidence="2" id="KW-1017">Isopeptide bond</keyword>
<dbReference type="InterPro" id="IPR019954">
    <property type="entry name" value="Ubiquitin_CS"/>
</dbReference>
<dbReference type="EMBL" id="KE346361">
    <property type="protein sequence ID" value="KJE89883.1"/>
    <property type="molecule type" value="Genomic_DNA"/>
</dbReference>
<dbReference type="STRING" id="595528.A0A0D2WK21"/>
<comment type="similarity">
    <text evidence="1">Belongs to the ubiquitin family.</text>
</comment>
<feature type="domain" description="Ubiquitin-like" evidence="4">
    <location>
        <begin position="298"/>
        <end position="373"/>
    </location>
</feature>
<dbReference type="InterPro" id="IPR000626">
    <property type="entry name" value="Ubiquitin-like_dom"/>
</dbReference>
<reference evidence="6" key="1">
    <citation type="submission" date="2011-02" db="EMBL/GenBank/DDBJ databases">
        <title>The Genome Sequence of Capsaspora owczarzaki ATCC 30864.</title>
        <authorList>
            <person name="Russ C."/>
            <person name="Cuomo C."/>
            <person name="Burger G."/>
            <person name="Gray M.W."/>
            <person name="Holland P.W.H."/>
            <person name="King N."/>
            <person name="Lang F.B.F."/>
            <person name="Roger A.J."/>
            <person name="Ruiz-Trillo I."/>
            <person name="Young S.K."/>
            <person name="Zeng Q."/>
            <person name="Gargeya S."/>
            <person name="Alvarado L."/>
            <person name="Berlin A."/>
            <person name="Chapman S.B."/>
            <person name="Chen Z."/>
            <person name="Freedman E."/>
            <person name="Gellesch M."/>
            <person name="Goldberg J."/>
            <person name="Griggs A."/>
            <person name="Gujja S."/>
            <person name="Heilman E."/>
            <person name="Heiman D."/>
            <person name="Howarth C."/>
            <person name="Mehta T."/>
            <person name="Neiman D."/>
            <person name="Pearson M."/>
            <person name="Roberts A."/>
            <person name="Saif S."/>
            <person name="Shea T."/>
            <person name="Shenoy N."/>
            <person name="Sisk P."/>
            <person name="Stolte C."/>
            <person name="Sykes S."/>
            <person name="White J."/>
            <person name="Yandava C."/>
            <person name="Haas B."/>
            <person name="Nusbaum C."/>
            <person name="Birren B."/>
        </authorList>
    </citation>
    <scope>NUCLEOTIDE SEQUENCE</scope>
    <source>
        <strain evidence="6">ATCC 30864</strain>
    </source>
</reference>
<gene>
    <name evidence="5" type="ORF">CAOG_001293</name>
</gene>
<protein>
    <submittedName>
        <fullName evidence="5">Ubiquitin family protein</fullName>
    </submittedName>
</protein>
<dbReference type="SMART" id="SM00213">
    <property type="entry name" value="UBQ"/>
    <property type="match status" value="1"/>
</dbReference>
<dbReference type="Pfam" id="PF00240">
    <property type="entry name" value="ubiquitin"/>
    <property type="match status" value="1"/>
</dbReference>
<feature type="compositionally biased region" description="Low complexity" evidence="3">
    <location>
        <begin position="375"/>
        <end position="391"/>
    </location>
</feature>
<dbReference type="Gene3D" id="3.10.20.90">
    <property type="entry name" value="Phosphatidylinositol 3-kinase Catalytic Subunit, Chain A, domain 1"/>
    <property type="match status" value="1"/>
</dbReference>
<dbReference type="PROSITE" id="PS00299">
    <property type="entry name" value="UBIQUITIN_1"/>
    <property type="match status" value="1"/>
</dbReference>
<feature type="region of interest" description="Disordered" evidence="3">
    <location>
        <begin position="375"/>
        <end position="394"/>
    </location>
</feature>
<dbReference type="AlphaFoldDB" id="A0A0D2WK21"/>
<dbReference type="PANTHER" id="PTHR10666">
    <property type="entry name" value="UBIQUITIN"/>
    <property type="match status" value="1"/>
</dbReference>
<organism evidence="5 6">
    <name type="scientific">Capsaspora owczarzaki (strain ATCC 30864)</name>
    <dbReference type="NCBI Taxonomy" id="595528"/>
    <lineage>
        <taxon>Eukaryota</taxon>
        <taxon>Filasterea</taxon>
        <taxon>Capsaspora</taxon>
    </lineage>
</organism>
<dbReference type="PROSITE" id="PS50053">
    <property type="entry name" value="UBIQUITIN_2"/>
    <property type="match status" value="1"/>
</dbReference>
<accession>A0A0D2WK21</accession>
<dbReference type="RefSeq" id="XP_004349813.1">
    <property type="nucleotide sequence ID" value="XM_004349763.2"/>
</dbReference>
<dbReference type="OMA" id="WKTSYRI"/>
<dbReference type="PhylomeDB" id="A0A0D2WK21"/>
<evidence type="ECO:0000313" key="6">
    <source>
        <dbReference type="Proteomes" id="UP000008743"/>
    </source>
</evidence>
<dbReference type="InterPro" id="IPR050158">
    <property type="entry name" value="Ubiquitin_ubiquitin-like"/>
</dbReference>
<dbReference type="InterPro" id="IPR029071">
    <property type="entry name" value="Ubiquitin-like_domsf"/>
</dbReference>
<evidence type="ECO:0000256" key="3">
    <source>
        <dbReference type="SAM" id="MobiDB-lite"/>
    </source>
</evidence>
<evidence type="ECO:0000259" key="4">
    <source>
        <dbReference type="PROSITE" id="PS50053"/>
    </source>
</evidence>
<dbReference type="OrthoDB" id="417450at2759"/>
<evidence type="ECO:0000256" key="1">
    <source>
        <dbReference type="ARBA" id="ARBA00008430"/>
    </source>
</evidence>
<dbReference type="InParanoid" id="A0A0D2WK21"/>
<dbReference type="PRINTS" id="PR00348">
    <property type="entry name" value="UBIQUITIN"/>
</dbReference>
<sequence length="802" mass="88723">MTSLPIKRVTLFKSNVGFYERVGTVTDNAQLSLAFSRADLGRVVKSLTVLDLGEQEHGATAAFADPVPVSSISFDANTTDSEMLGNPLYQKLSRTSMSFGGLLSELRGVHVELGLEGAADAQSGMVGGVTEERYTSVDGIEGVRHLSVHLFNPVVGSIVNVPMGKITRVRILDDQVRNDYQQYLDAMLRQSPKDMKQVSVICKGKGKRTILASHVSGAVEWRSTYRLLINSIKPTEKGKEKSSPSQRCHLQALALVDNKTDEDWQDVQLSLVSGIIHVLSDDPSGATKNVKQVPRSTYQLFIKTLTGKTVTVEASARDTLETIKAKIQDKEGIPPDQQRLIFAGKQLEDGRTLSEYNIQSESTLHLVLRLRGDSGSSTGASSSSSNVPSASMPVEMEDAEARALGDTDLQVFNLSESVSIKRYQSGIVPMFSREVECMRVVVYNKRVRVSSPMNAVNFVNSTGLPLEGGAISVLEDGNYIGEALLMQLKPQERQLVCFAVETAISVSSSEEHKESHVNRIHFRHSSDTSVDVSSAKANRLMLVHKDIKTTTYKIRNNSDRTFATFYLDHALDPNYILTSPVEKVLKQTATVLHSLPQRICISLGPREVLELPVVEESDVERIEVVGSRMTEEALDLYVKAKLITSDARKDLQHTLTRTACIQALNDIQLSQTWLDNAIKNRFIGSDEQKRFAEVLVVNRKLEATTASIADAERVVEEIFKDQTRLRDNVKALEKLSGSSNSLLDRYLKEMTIGEDSLASARTVIARCKSEKVALEQDKANKWKEVRRVLTERLSALQKEAEL</sequence>
<dbReference type="eggNOG" id="KOG0001">
    <property type="taxonomic scope" value="Eukaryota"/>
</dbReference>